<keyword evidence="4 6" id="KW-0505">Motor protein</keyword>
<dbReference type="InterPro" id="IPR001609">
    <property type="entry name" value="Myosin_head_motor_dom-like"/>
</dbReference>
<dbReference type="InterPro" id="IPR027417">
    <property type="entry name" value="P-loop_NTPase"/>
</dbReference>
<evidence type="ECO:0000313" key="9">
    <source>
        <dbReference type="Proteomes" id="UP000241769"/>
    </source>
</evidence>
<dbReference type="GO" id="GO:0000146">
    <property type="term" value="F:microfilament motor activity"/>
    <property type="evidence" value="ECO:0007669"/>
    <property type="project" value="TreeGrafter"/>
</dbReference>
<reference evidence="8 9" key="1">
    <citation type="journal article" date="2018" name="Genome Biol. Evol.">
        <title>Multiple Roots of Fruiting Body Formation in Amoebozoa.</title>
        <authorList>
            <person name="Hillmann F."/>
            <person name="Forbes G."/>
            <person name="Novohradska S."/>
            <person name="Ferling I."/>
            <person name="Riege K."/>
            <person name="Groth M."/>
            <person name="Westermann M."/>
            <person name="Marz M."/>
            <person name="Spaller T."/>
            <person name="Winckler T."/>
            <person name="Schaap P."/>
            <person name="Glockner G."/>
        </authorList>
    </citation>
    <scope>NUCLEOTIDE SEQUENCE [LARGE SCALE GENOMIC DNA]</scope>
    <source>
        <strain evidence="8 9">Jena</strain>
    </source>
</reference>
<dbReference type="Gene3D" id="3.40.850.10">
    <property type="entry name" value="Kinesin motor domain"/>
    <property type="match status" value="1"/>
</dbReference>
<comment type="caution">
    <text evidence="6">Lacks conserved residue(s) required for the propagation of feature annotation.</text>
</comment>
<evidence type="ECO:0000256" key="6">
    <source>
        <dbReference type="PROSITE-ProRule" id="PRU00782"/>
    </source>
</evidence>
<dbReference type="GO" id="GO:0005737">
    <property type="term" value="C:cytoplasm"/>
    <property type="evidence" value="ECO:0007669"/>
    <property type="project" value="TreeGrafter"/>
</dbReference>
<comment type="caution">
    <text evidence="8">The sequence shown here is derived from an EMBL/GenBank/DDBJ whole genome shotgun (WGS) entry which is preliminary data.</text>
</comment>
<evidence type="ECO:0000313" key="8">
    <source>
        <dbReference type="EMBL" id="PRP75585.1"/>
    </source>
</evidence>
<dbReference type="OrthoDB" id="6108017at2759"/>
<keyword evidence="2 6" id="KW-0067">ATP-binding</keyword>
<dbReference type="PANTHER" id="PTHR13140:SF845">
    <property type="entry name" value="MYOSIN-LIKE PROTEIN"/>
    <property type="match status" value="1"/>
</dbReference>
<dbReference type="InterPro" id="IPR036961">
    <property type="entry name" value="Kinesin_motor_dom_sf"/>
</dbReference>
<comment type="similarity">
    <text evidence="6">Belongs to the TRAFAC class myosin-kinesin ATPase superfamily. Myosin family.</text>
</comment>
<dbReference type="Pfam" id="PF00063">
    <property type="entry name" value="Myosin_head"/>
    <property type="match status" value="1"/>
</dbReference>
<dbReference type="PROSITE" id="PS51456">
    <property type="entry name" value="MYOSIN_MOTOR"/>
    <property type="match status" value="1"/>
</dbReference>
<dbReference type="AlphaFoldDB" id="A0A2P6MV49"/>
<dbReference type="PANTHER" id="PTHR13140">
    <property type="entry name" value="MYOSIN"/>
    <property type="match status" value="1"/>
</dbReference>
<name>A0A2P6MV49_9EUKA</name>
<feature type="binding site" evidence="6">
    <location>
        <begin position="142"/>
        <end position="149"/>
    </location>
    <ligand>
        <name>ATP</name>
        <dbReference type="ChEBI" id="CHEBI:30616"/>
    </ligand>
</feature>
<evidence type="ECO:0000256" key="4">
    <source>
        <dbReference type="ARBA" id="ARBA00023175"/>
    </source>
</evidence>
<evidence type="ECO:0000259" key="7">
    <source>
        <dbReference type="PROSITE" id="PS51456"/>
    </source>
</evidence>
<dbReference type="Proteomes" id="UP000241769">
    <property type="component" value="Unassembled WGS sequence"/>
</dbReference>
<dbReference type="GO" id="GO:0051015">
    <property type="term" value="F:actin filament binding"/>
    <property type="evidence" value="ECO:0007669"/>
    <property type="project" value="TreeGrafter"/>
</dbReference>
<evidence type="ECO:0000256" key="3">
    <source>
        <dbReference type="ARBA" id="ARBA00023123"/>
    </source>
</evidence>
<dbReference type="GO" id="GO:0016020">
    <property type="term" value="C:membrane"/>
    <property type="evidence" value="ECO:0007669"/>
    <property type="project" value="TreeGrafter"/>
</dbReference>
<keyword evidence="1 6" id="KW-0547">Nucleotide-binding</keyword>
<sequence length="232" mass="26410">MCWSAFYNFIDMAVCGCYPDIPRISIQEDHSEKIYNRGKKLVSQHTTRFAYLIEPLLLSRHSPRFRGMIQYLLFVTYRCAAYILSSGSVGDTPEATPLYGEDIIHQYRGLENDLPPHIFAIADASYDALLKINASQSVLILGQSGAGKTETTKYLMKHLVESTTRGETEEGQGRLIPSWAFGNAKTLRNNNSSRFGKFIKAADSFHHLRQSEKVRMIWGTLTKTNQRIFEIY</sequence>
<dbReference type="EMBL" id="MDYQ01000375">
    <property type="protein sequence ID" value="PRP75585.1"/>
    <property type="molecule type" value="Genomic_DNA"/>
</dbReference>
<gene>
    <name evidence="8" type="ORF">PROFUN_15655</name>
</gene>
<protein>
    <submittedName>
        <fullName evidence="8">Myosin-J heavy chain-like</fullName>
    </submittedName>
</protein>
<proteinExistence type="inferred from homology"/>
<evidence type="ECO:0000256" key="5">
    <source>
        <dbReference type="ARBA" id="ARBA00023203"/>
    </source>
</evidence>
<dbReference type="SUPFAM" id="SSF52540">
    <property type="entry name" value="P-loop containing nucleoside triphosphate hydrolases"/>
    <property type="match status" value="1"/>
</dbReference>
<dbReference type="PRINTS" id="PR00193">
    <property type="entry name" value="MYOSINHEAVY"/>
</dbReference>
<dbReference type="GO" id="GO:0005524">
    <property type="term" value="F:ATP binding"/>
    <property type="evidence" value="ECO:0007669"/>
    <property type="project" value="UniProtKB-UniRule"/>
</dbReference>
<accession>A0A2P6MV49</accession>
<evidence type="ECO:0000256" key="2">
    <source>
        <dbReference type="ARBA" id="ARBA00022840"/>
    </source>
</evidence>
<keyword evidence="3 6" id="KW-0518">Myosin</keyword>
<feature type="domain" description="Myosin motor" evidence="7">
    <location>
        <begin position="97"/>
        <end position="232"/>
    </location>
</feature>
<organism evidence="8 9">
    <name type="scientific">Planoprotostelium fungivorum</name>
    <dbReference type="NCBI Taxonomy" id="1890364"/>
    <lineage>
        <taxon>Eukaryota</taxon>
        <taxon>Amoebozoa</taxon>
        <taxon>Evosea</taxon>
        <taxon>Variosea</taxon>
        <taxon>Cavosteliida</taxon>
        <taxon>Cavosteliaceae</taxon>
        <taxon>Planoprotostelium</taxon>
    </lineage>
</organism>
<keyword evidence="5 6" id="KW-0009">Actin-binding</keyword>
<dbReference type="GO" id="GO:0016459">
    <property type="term" value="C:myosin complex"/>
    <property type="evidence" value="ECO:0007669"/>
    <property type="project" value="UniProtKB-KW"/>
</dbReference>
<keyword evidence="9" id="KW-1185">Reference proteome</keyword>
<evidence type="ECO:0000256" key="1">
    <source>
        <dbReference type="ARBA" id="ARBA00022741"/>
    </source>
</evidence>
<dbReference type="STRING" id="1890364.A0A2P6MV49"/>
<dbReference type="InParanoid" id="A0A2P6MV49"/>
<dbReference type="GO" id="GO:0007015">
    <property type="term" value="P:actin filament organization"/>
    <property type="evidence" value="ECO:0007669"/>
    <property type="project" value="TreeGrafter"/>
</dbReference>